<sequence>MKRREDTGSCDVPGRWTAAFQPAADPRGMAVTISSNVSMLRPSSSQEVRSETEGVTEGWTETTGATIPERSIEDSQSCAPRETLEQNPSTPQSHGAVWSCPSKA</sequence>
<evidence type="ECO:0000313" key="2">
    <source>
        <dbReference type="EMBL" id="MPC70880.1"/>
    </source>
</evidence>
<proteinExistence type="predicted"/>
<feature type="compositionally biased region" description="Low complexity" evidence="1">
    <location>
        <begin position="53"/>
        <end position="66"/>
    </location>
</feature>
<organism evidence="2 3">
    <name type="scientific">Portunus trituberculatus</name>
    <name type="common">Swimming crab</name>
    <name type="synonym">Neptunus trituberculatus</name>
    <dbReference type="NCBI Taxonomy" id="210409"/>
    <lineage>
        <taxon>Eukaryota</taxon>
        <taxon>Metazoa</taxon>
        <taxon>Ecdysozoa</taxon>
        <taxon>Arthropoda</taxon>
        <taxon>Crustacea</taxon>
        <taxon>Multicrustacea</taxon>
        <taxon>Malacostraca</taxon>
        <taxon>Eumalacostraca</taxon>
        <taxon>Eucarida</taxon>
        <taxon>Decapoda</taxon>
        <taxon>Pleocyemata</taxon>
        <taxon>Brachyura</taxon>
        <taxon>Eubrachyura</taxon>
        <taxon>Portunoidea</taxon>
        <taxon>Portunidae</taxon>
        <taxon>Portuninae</taxon>
        <taxon>Portunus</taxon>
    </lineage>
</organism>
<dbReference type="AlphaFoldDB" id="A0A5B7HEV9"/>
<dbReference type="Proteomes" id="UP000324222">
    <property type="component" value="Unassembled WGS sequence"/>
</dbReference>
<evidence type="ECO:0000256" key="1">
    <source>
        <dbReference type="SAM" id="MobiDB-lite"/>
    </source>
</evidence>
<dbReference type="EMBL" id="VSRR010031886">
    <property type="protein sequence ID" value="MPC70880.1"/>
    <property type="molecule type" value="Genomic_DNA"/>
</dbReference>
<gene>
    <name evidence="2" type="ORF">E2C01_065142</name>
</gene>
<comment type="caution">
    <text evidence="2">The sequence shown here is derived from an EMBL/GenBank/DDBJ whole genome shotgun (WGS) entry which is preliminary data.</text>
</comment>
<name>A0A5B7HEV9_PORTR</name>
<reference evidence="2 3" key="1">
    <citation type="submission" date="2019-05" db="EMBL/GenBank/DDBJ databases">
        <title>Another draft genome of Portunus trituberculatus and its Hox gene families provides insights of decapod evolution.</title>
        <authorList>
            <person name="Jeong J.-H."/>
            <person name="Song I."/>
            <person name="Kim S."/>
            <person name="Choi T."/>
            <person name="Kim D."/>
            <person name="Ryu S."/>
            <person name="Kim W."/>
        </authorList>
    </citation>
    <scope>NUCLEOTIDE SEQUENCE [LARGE SCALE GENOMIC DNA]</scope>
    <source>
        <tissue evidence="2">Muscle</tissue>
    </source>
</reference>
<keyword evidence="3" id="KW-1185">Reference proteome</keyword>
<accession>A0A5B7HEV9</accession>
<feature type="compositionally biased region" description="Polar residues" evidence="1">
    <location>
        <begin position="37"/>
        <end position="47"/>
    </location>
</feature>
<feature type="region of interest" description="Disordered" evidence="1">
    <location>
        <begin position="37"/>
        <end position="104"/>
    </location>
</feature>
<protein>
    <submittedName>
        <fullName evidence="2">Uncharacterized protein</fullName>
    </submittedName>
</protein>
<evidence type="ECO:0000313" key="3">
    <source>
        <dbReference type="Proteomes" id="UP000324222"/>
    </source>
</evidence>